<gene>
    <name evidence="3" type="ORF">LSTR_LSTR015335</name>
</gene>
<proteinExistence type="predicted"/>
<evidence type="ECO:0000256" key="2">
    <source>
        <dbReference type="SAM" id="MobiDB-lite"/>
    </source>
</evidence>
<reference evidence="3 4" key="1">
    <citation type="journal article" date="2017" name="Gigascience">
        <title>Genome sequence of the small brown planthopper, Laodelphax striatellus.</title>
        <authorList>
            <person name="Zhu J."/>
            <person name="Jiang F."/>
            <person name="Wang X."/>
            <person name="Yang P."/>
            <person name="Bao Y."/>
            <person name="Zhao W."/>
            <person name="Wang W."/>
            <person name="Lu H."/>
            <person name="Wang Q."/>
            <person name="Cui N."/>
            <person name="Li J."/>
            <person name="Chen X."/>
            <person name="Luo L."/>
            <person name="Yu J."/>
            <person name="Kang L."/>
            <person name="Cui F."/>
        </authorList>
    </citation>
    <scope>NUCLEOTIDE SEQUENCE [LARGE SCALE GENOMIC DNA]</scope>
    <source>
        <strain evidence="3">Lst14</strain>
    </source>
</reference>
<comment type="caution">
    <text evidence="3">The sequence shown here is derived from an EMBL/GenBank/DDBJ whole genome shotgun (WGS) entry which is preliminary data.</text>
</comment>
<dbReference type="OrthoDB" id="6614320at2759"/>
<accession>A0A482WU56</accession>
<dbReference type="PANTHER" id="PTHR34153">
    <property type="entry name" value="SI:CH211-262H13.3-RELATED-RELATED"/>
    <property type="match status" value="1"/>
</dbReference>
<sequence>MFLSSSSDDESGDELEKEILPLPTAPKSKLGTPGYLVTETINEELYTSTPKTMSLVGTSNNVTMTTSCAVRANSVNTPAPLNSNRKTSNDADKPNSGHSVLRAVSGLNFKLAAIVTTQENILERIERIEMSLKSTSDTDHHSKDDVEQLNEAENIRKLFPVDSDDRLAALESRLEDNAFKIRIVKEFSKIGGKDIKSIVYNLMPHMLTNAYASLFSWYGAKGKRVFSALSVANIIQEVVRCRIKDAANTEIEQPVRKWLSKAKEKLERKRKRDEENELENNNDNEIGLASVKSICRL</sequence>
<organism evidence="3 4">
    <name type="scientific">Laodelphax striatellus</name>
    <name type="common">Small brown planthopper</name>
    <name type="synonym">Delphax striatella</name>
    <dbReference type="NCBI Taxonomy" id="195883"/>
    <lineage>
        <taxon>Eukaryota</taxon>
        <taxon>Metazoa</taxon>
        <taxon>Ecdysozoa</taxon>
        <taxon>Arthropoda</taxon>
        <taxon>Hexapoda</taxon>
        <taxon>Insecta</taxon>
        <taxon>Pterygota</taxon>
        <taxon>Neoptera</taxon>
        <taxon>Paraneoptera</taxon>
        <taxon>Hemiptera</taxon>
        <taxon>Auchenorrhyncha</taxon>
        <taxon>Fulgoroidea</taxon>
        <taxon>Delphacidae</taxon>
        <taxon>Criomorphinae</taxon>
        <taxon>Laodelphax</taxon>
    </lineage>
</organism>
<feature type="compositionally biased region" description="Acidic residues" evidence="2">
    <location>
        <begin position="7"/>
        <end position="16"/>
    </location>
</feature>
<feature type="coiled-coil region" evidence="1">
    <location>
        <begin position="256"/>
        <end position="283"/>
    </location>
</feature>
<dbReference type="Proteomes" id="UP000291343">
    <property type="component" value="Unassembled WGS sequence"/>
</dbReference>
<dbReference type="PANTHER" id="PTHR34153:SF2">
    <property type="entry name" value="SI:CH211-262H13.3-RELATED"/>
    <property type="match status" value="1"/>
</dbReference>
<feature type="region of interest" description="Disordered" evidence="2">
    <location>
        <begin position="1"/>
        <end position="33"/>
    </location>
</feature>
<evidence type="ECO:0000313" key="4">
    <source>
        <dbReference type="Proteomes" id="UP000291343"/>
    </source>
</evidence>
<keyword evidence="1" id="KW-0175">Coiled coil</keyword>
<dbReference type="SMR" id="A0A482WU56"/>
<evidence type="ECO:0000256" key="1">
    <source>
        <dbReference type="SAM" id="Coils"/>
    </source>
</evidence>
<name>A0A482WU56_LAOST</name>
<keyword evidence="4" id="KW-1185">Reference proteome</keyword>
<feature type="region of interest" description="Disordered" evidence="2">
    <location>
        <begin position="73"/>
        <end position="97"/>
    </location>
</feature>
<feature type="compositionally biased region" description="Polar residues" evidence="2">
    <location>
        <begin position="73"/>
        <end position="86"/>
    </location>
</feature>
<dbReference type="InParanoid" id="A0A482WU56"/>
<evidence type="ECO:0000313" key="3">
    <source>
        <dbReference type="EMBL" id="RZF37145.1"/>
    </source>
</evidence>
<dbReference type="AlphaFoldDB" id="A0A482WU56"/>
<dbReference type="EMBL" id="QKKF02025284">
    <property type="protein sequence ID" value="RZF37145.1"/>
    <property type="molecule type" value="Genomic_DNA"/>
</dbReference>
<protein>
    <submittedName>
        <fullName evidence="3">Uncharacterized protein</fullName>
    </submittedName>
</protein>